<organism evidence="2 3">
    <name type="scientific">Pseudoalteromonas denitrificans DSM 6059</name>
    <dbReference type="NCBI Taxonomy" id="1123010"/>
    <lineage>
        <taxon>Bacteria</taxon>
        <taxon>Pseudomonadati</taxon>
        <taxon>Pseudomonadota</taxon>
        <taxon>Gammaproteobacteria</taxon>
        <taxon>Alteromonadales</taxon>
        <taxon>Pseudoalteromonadaceae</taxon>
        <taxon>Pseudoalteromonas</taxon>
    </lineage>
</organism>
<evidence type="ECO:0000256" key="1">
    <source>
        <dbReference type="SAM" id="Phobius"/>
    </source>
</evidence>
<dbReference type="AlphaFoldDB" id="A0A1I1KH48"/>
<feature type="transmembrane region" description="Helical" evidence="1">
    <location>
        <begin position="347"/>
        <end position="369"/>
    </location>
</feature>
<dbReference type="NCBIfam" id="NF008712">
    <property type="entry name" value="PRK11715.1-1"/>
    <property type="match status" value="1"/>
</dbReference>
<keyword evidence="1" id="KW-1133">Transmembrane helix</keyword>
<keyword evidence="1" id="KW-0812">Transmembrane</keyword>
<dbReference type="OrthoDB" id="9791851at2"/>
<feature type="transmembrane region" description="Helical" evidence="1">
    <location>
        <begin position="292"/>
        <end position="310"/>
    </location>
</feature>
<dbReference type="InterPro" id="IPR010364">
    <property type="entry name" value="Uncharacterised_IM_CreD"/>
</dbReference>
<dbReference type="PIRSF" id="PIRSF004548">
    <property type="entry name" value="CreD"/>
    <property type="match status" value="1"/>
</dbReference>
<keyword evidence="3" id="KW-1185">Reference proteome</keyword>
<feature type="transmembrane region" description="Helical" evidence="1">
    <location>
        <begin position="399"/>
        <end position="417"/>
    </location>
</feature>
<protein>
    <submittedName>
        <fullName evidence="2">Inner membrane protein</fullName>
    </submittedName>
</protein>
<feature type="transmembrane region" description="Helical" evidence="1">
    <location>
        <begin position="376"/>
        <end position="393"/>
    </location>
</feature>
<proteinExistence type="predicted"/>
<feature type="transmembrane region" description="Helical" evidence="1">
    <location>
        <begin position="322"/>
        <end position="341"/>
    </location>
</feature>
<dbReference type="GO" id="GO:0005886">
    <property type="term" value="C:plasma membrane"/>
    <property type="evidence" value="ECO:0007669"/>
    <property type="project" value="TreeGrafter"/>
</dbReference>
<dbReference type="RefSeq" id="WP_091983376.1">
    <property type="nucleotide sequence ID" value="NZ_FOLO01000013.1"/>
</dbReference>
<dbReference type="Proteomes" id="UP000198862">
    <property type="component" value="Unassembled WGS sequence"/>
</dbReference>
<dbReference type="PANTHER" id="PTHR30092:SF0">
    <property type="entry name" value="INNER MEMBRANE PROTEIN CRED"/>
    <property type="match status" value="1"/>
</dbReference>
<sequence length="432" mass="48497">MQQKLGMKALIVLGLIVFLMIPLILIEGIVDDRIALQQQVQQEIARSSSAEQKIIGPLLKINFKKAVATKDDIKFVIFNKVFLPEQLKISSSLDTYEKYRGIYKALLYQSKNEFLGEFLLSQVENVEFETIESISLAFAISDIRGIQNTSHISINGKNYSLEPGTDLPFISDGIHVKLPVEAILNKNKLNFNINLSIQGMKNIAFSPLGKTTQLNLQANWQHPSFYGEYLPINSNITDEGFSAHWQTNYFATNMQDIVASCMERDQCGALYQRSFGVNMIDSVDQYLKSYRAINYALLFIVLTFSSFLLLEIFKAIPIHPVQYGFVGLALAVFYLLLLSLSEHIGFNFAYAISALSCSSVLGVYVGGIFKSKKEGGYFSIAVVVLYILLFALLSAENFALLMGSILIFIILSLLMVLTRKVNWYDSIVPQEN</sequence>
<dbReference type="EMBL" id="FOLO01000013">
    <property type="protein sequence ID" value="SFC60146.1"/>
    <property type="molecule type" value="Genomic_DNA"/>
</dbReference>
<reference evidence="2 3" key="1">
    <citation type="submission" date="2016-10" db="EMBL/GenBank/DDBJ databases">
        <authorList>
            <person name="de Groot N.N."/>
        </authorList>
    </citation>
    <scope>NUCLEOTIDE SEQUENCE [LARGE SCALE GENOMIC DNA]</scope>
    <source>
        <strain evidence="2 3">DSM 6059</strain>
    </source>
</reference>
<evidence type="ECO:0000313" key="2">
    <source>
        <dbReference type="EMBL" id="SFC60146.1"/>
    </source>
</evidence>
<dbReference type="PANTHER" id="PTHR30092">
    <property type="entry name" value="INNER MEMBRANE PROTEIN CRED"/>
    <property type="match status" value="1"/>
</dbReference>
<keyword evidence="1" id="KW-0472">Membrane</keyword>
<dbReference type="STRING" id="1123010.SAMN02745724_02055"/>
<gene>
    <name evidence="2" type="ORF">SAMN02745724_02055</name>
</gene>
<accession>A0A1I1KH48</accession>
<dbReference type="Pfam" id="PF06123">
    <property type="entry name" value="CreD"/>
    <property type="match status" value="1"/>
</dbReference>
<name>A0A1I1KH48_9GAMM</name>
<feature type="transmembrane region" description="Helical" evidence="1">
    <location>
        <begin position="9"/>
        <end position="30"/>
    </location>
</feature>
<evidence type="ECO:0000313" key="3">
    <source>
        <dbReference type="Proteomes" id="UP000198862"/>
    </source>
</evidence>